<evidence type="ECO:0000313" key="2">
    <source>
        <dbReference type="EMBL" id="TFY81392.1"/>
    </source>
</evidence>
<dbReference type="EMBL" id="SFCI01000217">
    <property type="protein sequence ID" value="TFY81392.1"/>
    <property type="molecule type" value="Genomic_DNA"/>
</dbReference>
<dbReference type="Proteomes" id="UP000298061">
    <property type="component" value="Unassembled WGS sequence"/>
</dbReference>
<evidence type="ECO:0000256" key="1">
    <source>
        <dbReference type="SAM" id="MobiDB-lite"/>
    </source>
</evidence>
<organism evidence="2 3">
    <name type="scientific">Hericium alpestre</name>
    <dbReference type="NCBI Taxonomy" id="135208"/>
    <lineage>
        <taxon>Eukaryota</taxon>
        <taxon>Fungi</taxon>
        <taxon>Dikarya</taxon>
        <taxon>Basidiomycota</taxon>
        <taxon>Agaricomycotina</taxon>
        <taxon>Agaricomycetes</taxon>
        <taxon>Russulales</taxon>
        <taxon>Hericiaceae</taxon>
        <taxon>Hericium</taxon>
    </lineage>
</organism>
<sequence>MVVILDEKTPSASAPPAMQQPPPPYITNPDGGATVAPTTILVWIEASPDIIQRTTAPPAQYHPPHVSPNGRHR</sequence>
<reference evidence="2 3" key="1">
    <citation type="submission" date="2019-02" db="EMBL/GenBank/DDBJ databases">
        <title>Genome sequencing of the rare red list fungi Hericium alpestre (H. flagellum).</title>
        <authorList>
            <person name="Buettner E."/>
            <person name="Kellner H."/>
        </authorList>
    </citation>
    <scope>NUCLEOTIDE SEQUENCE [LARGE SCALE GENOMIC DNA]</scope>
    <source>
        <strain evidence="2 3">DSM 108284</strain>
    </source>
</reference>
<feature type="region of interest" description="Disordered" evidence="1">
    <location>
        <begin position="1"/>
        <end position="32"/>
    </location>
</feature>
<accession>A0A4Z0A2X7</accession>
<gene>
    <name evidence="2" type="ORF">EWM64_g2627</name>
</gene>
<dbReference type="AlphaFoldDB" id="A0A4Z0A2X7"/>
<name>A0A4Z0A2X7_9AGAM</name>
<protein>
    <submittedName>
        <fullName evidence="2">Uncharacterized protein</fullName>
    </submittedName>
</protein>
<proteinExistence type="predicted"/>
<keyword evidence="3" id="KW-1185">Reference proteome</keyword>
<feature type="region of interest" description="Disordered" evidence="1">
    <location>
        <begin position="53"/>
        <end position="73"/>
    </location>
</feature>
<evidence type="ECO:0000313" key="3">
    <source>
        <dbReference type="Proteomes" id="UP000298061"/>
    </source>
</evidence>
<comment type="caution">
    <text evidence="2">The sequence shown here is derived from an EMBL/GenBank/DDBJ whole genome shotgun (WGS) entry which is preliminary data.</text>
</comment>